<evidence type="ECO:0000256" key="9">
    <source>
        <dbReference type="SAM" id="MobiDB-lite"/>
    </source>
</evidence>
<feature type="compositionally biased region" description="Acidic residues" evidence="9">
    <location>
        <begin position="629"/>
        <end position="642"/>
    </location>
</feature>
<keyword evidence="7" id="KW-0472">Membrane</keyword>
<organism evidence="10 11">
    <name type="scientific">Pristionchus entomophagus</name>
    <dbReference type="NCBI Taxonomy" id="358040"/>
    <lineage>
        <taxon>Eukaryota</taxon>
        <taxon>Metazoa</taxon>
        <taxon>Ecdysozoa</taxon>
        <taxon>Nematoda</taxon>
        <taxon>Chromadorea</taxon>
        <taxon>Rhabditida</taxon>
        <taxon>Rhabditina</taxon>
        <taxon>Diplogasteromorpha</taxon>
        <taxon>Diplogasteroidea</taxon>
        <taxon>Neodiplogasteridae</taxon>
        <taxon>Pristionchus</taxon>
    </lineage>
</organism>
<keyword evidence="5" id="KW-0653">Protein transport</keyword>
<comment type="subcellular location">
    <subcellularLocation>
        <location evidence="1">Golgi apparatus membrane</location>
        <topology evidence="1">Peripheral membrane protein</topology>
    </subcellularLocation>
</comment>
<protein>
    <recommendedName>
        <fullName evidence="3">Conserved oligomeric Golgi complex subunit 8</fullName>
    </recommendedName>
    <alternativeName>
        <fullName evidence="8">Component of oligomeric Golgi complex 8</fullName>
    </alternativeName>
</protein>
<comment type="caution">
    <text evidence="10">The sequence shown here is derived from an EMBL/GenBank/DDBJ whole genome shotgun (WGS) entry which is preliminary data.</text>
</comment>
<dbReference type="PANTHER" id="PTHR21311:SF0">
    <property type="entry name" value="CONSERVED OLIGOMERIC GOLGI COMPLEX SUBUNIT 8"/>
    <property type="match status" value="1"/>
</dbReference>
<evidence type="ECO:0000256" key="6">
    <source>
        <dbReference type="ARBA" id="ARBA00023034"/>
    </source>
</evidence>
<dbReference type="GO" id="GO:0000139">
    <property type="term" value="C:Golgi membrane"/>
    <property type="evidence" value="ECO:0007669"/>
    <property type="project" value="UniProtKB-SubCell"/>
</dbReference>
<feature type="compositionally biased region" description="Basic and acidic residues" evidence="9">
    <location>
        <begin position="669"/>
        <end position="678"/>
    </location>
</feature>
<keyword evidence="4" id="KW-0813">Transport</keyword>
<dbReference type="InterPro" id="IPR016159">
    <property type="entry name" value="Cullin_repeat-like_dom_sf"/>
</dbReference>
<dbReference type="Pfam" id="PF04124">
    <property type="entry name" value="Dor1"/>
    <property type="match status" value="1"/>
</dbReference>
<dbReference type="Proteomes" id="UP001432027">
    <property type="component" value="Unassembled WGS sequence"/>
</dbReference>
<feature type="compositionally biased region" description="Polar residues" evidence="9">
    <location>
        <begin position="550"/>
        <end position="559"/>
    </location>
</feature>
<keyword evidence="11" id="KW-1185">Reference proteome</keyword>
<dbReference type="EMBL" id="BTSX01000004">
    <property type="protein sequence ID" value="GMS97459.1"/>
    <property type="molecule type" value="Genomic_DNA"/>
</dbReference>
<evidence type="ECO:0000256" key="1">
    <source>
        <dbReference type="ARBA" id="ARBA00004395"/>
    </source>
</evidence>
<dbReference type="GO" id="GO:0006891">
    <property type="term" value="P:intra-Golgi vesicle-mediated transport"/>
    <property type="evidence" value="ECO:0007669"/>
    <property type="project" value="TreeGrafter"/>
</dbReference>
<dbReference type="GO" id="GO:0017119">
    <property type="term" value="C:Golgi transport complex"/>
    <property type="evidence" value="ECO:0007669"/>
    <property type="project" value="InterPro"/>
</dbReference>
<evidence type="ECO:0000313" key="10">
    <source>
        <dbReference type="EMBL" id="GMS97459.1"/>
    </source>
</evidence>
<gene>
    <name evidence="10" type="ORF">PENTCL1PPCAC_19634</name>
</gene>
<evidence type="ECO:0000256" key="2">
    <source>
        <dbReference type="ARBA" id="ARBA00006419"/>
    </source>
</evidence>
<comment type="similarity">
    <text evidence="2">Belongs to the COG8 family.</text>
</comment>
<dbReference type="PANTHER" id="PTHR21311">
    <property type="entry name" value="CONSERVED OLIGOMERIC GOLGI COMPLEX COMPONENT 8"/>
    <property type="match status" value="1"/>
</dbReference>
<evidence type="ECO:0000256" key="7">
    <source>
        <dbReference type="ARBA" id="ARBA00023136"/>
    </source>
</evidence>
<feature type="non-terminal residue" evidence="10">
    <location>
        <position position="1"/>
    </location>
</feature>
<evidence type="ECO:0000256" key="4">
    <source>
        <dbReference type="ARBA" id="ARBA00022448"/>
    </source>
</evidence>
<sequence>PMELSAQAEVESALRNSSIHELRAQHASIERELSSLNEQIGDLAFNNYRTYADAGRTTQHCTKIFSEMNSAVREVSSEVPELTEEIKQFFEKARKLNDEAELVKTATDRTHPMWDVLGLPAKMDLYIRTGYYDSAYALTNYGMTLQQHDVVKNPLVKMISDRMVEARSVLLEELFNKFAGPLDLAASIQVVNNVRKIPFLTGTQLRVSVLHHRDLYLDKQILDISSHPDFALKAVDVYKEVMYETVVLYTAVFPDNELTKKDASIDPRWEAWPACAPSVILSDWASRNVKRLLELIERAEMKASFDLSSVWSALMSFGASFGRMGLDFRPTMAKHLQRLVVERFRAGVRDATSRLQSVRTLNVHMAAFTGTAADHYTDTVAPGQAPVPSPELSAWDDLAVYGNGLLEAINAMKWAASPAMLSIFLSTLRDSLIASMSWLSMTFGGGSDGTPASPHFARAARLLGIDLIRFLNSCLLYYFPFETVGRLYGSGVSKQQYLSYADLNVRDLMAACDGASELDEVLNPILNKPKLSSLDIDAVLTKKKDEQNAVAASSESTTDFAPDPALDPITVPEPTTVPHQPAPATAAVDQTVPEHVVPQPPLTTVPNNDTVAHGKPAESTVTAAPSFALEEDVTQEEDEGDWGWDGKVDKSTAAPTRIDKTSDTVVEDTVAKEEEQRGWAKQSLAGQTDTVDEPPVSVPPKKKGGKAD</sequence>
<name>A0AAV5TTA7_9BILA</name>
<evidence type="ECO:0000256" key="3">
    <source>
        <dbReference type="ARBA" id="ARBA00020983"/>
    </source>
</evidence>
<evidence type="ECO:0000256" key="5">
    <source>
        <dbReference type="ARBA" id="ARBA00022927"/>
    </source>
</evidence>
<feature type="region of interest" description="Disordered" evidence="9">
    <location>
        <begin position="601"/>
        <end position="708"/>
    </location>
</feature>
<proteinExistence type="inferred from homology"/>
<evidence type="ECO:0000256" key="8">
    <source>
        <dbReference type="ARBA" id="ARBA00031347"/>
    </source>
</evidence>
<dbReference type="AlphaFoldDB" id="A0AAV5TTA7"/>
<feature type="region of interest" description="Disordered" evidence="9">
    <location>
        <begin position="545"/>
        <end position="585"/>
    </location>
</feature>
<evidence type="ECO:0000313" key="11">
    <source>
        <dbReference type="Proteomes" id="UP001432027"/>
    </source>
</evidence>
<accession>A0AAV5TTA7</accession>
<keyword evidence="6" id="KW-0333">Golgi apparatus</keyword>
<dbReference type="InterPro" id="IPR007255">
    <property type="entry name" value="COG8"/>
</dbReference>
<dbReference type="SUPFAM" id="SSF74788">
    <property type="entry name" value="Cullin repeat-like"/>
    <property type="match status" value="1"/>
</dbReference>
<reference evidence="10" key="1">
    <citation type="submission" date="2023-10" db="EMBL/GenBank/DDBJ databases">
        <title>Genome assembly of Pristionchus species.</title>
        <authorList>
            <person name="Yoshida K."/>
            <person name="Sommer R.J."/>
        </authorList>
    </citation>
    <scope>NUCLEOTIDE SEQUENCE</scope>
    <source>
        <strain evidence="10">RS0144</strain>
    </source>
</reference>
<dbReference type="GO" id="GO:0015031">
    <property type="term" value="P:protein transport"/>
    <property type="evidence" value="ECO:0007669"/>
    <property type="project" value="UniProtKB-KW"/>
</dbReference>